<dbReference type="InterPro" id="IPR011620">
    <property type="entry name" value="Sig_transdc_His_kinase_LytS_TM"/>
</dbReference>
<comment type="subcellular location">
    <subcellularLocation>
        <location evidence="1">Cell membrane</location>
        <topology evidence="1">Multi-pass membrane protein</topology>
    </subcellularLocation>
</comment>
<name>A0A1I5NHT0_9HYPH</name>
<dbReference type="Pfam" id="PF06580">
    <property type="entry name" value="His_kinase"/>
    <property type="match status" value="1"/>
</dbReference>
<dbReference type="AlphaFoldDB" id="A0A1I5NHT0"/>
<feature type="transmembrane region" description="Helical" evidence="11">
    <location>
        <begin position="105"/>
        <end position="126"/>
    </location>
</feature>
<gene>
    <name evidence="13" type="ORF">SAMN04488056_1314</name>
</gene>
<dbReference type="GO" id="GO:0071555">
    <property type="term" value="P:cell wall organization"/>
    <property type="evidence" value="ECO:0007669"/>
    <property type="project" value="InterPro"/>
</dbReference>
<dbReference type="Pfam" id="PF02518">
    <property type="entry name" value="HATPase_c"/>
    <property type="match status" value="1"/>
</dbReference>
<keyword evidence="4 11" id="KW-0812">Transmembrane</keyword>
<evidence type="ECO:0000256" key="4">
    <source>
        <dbReference type="ARBA" id="ARBA00022692"/>
    </source>
</evidence>
<dbReference type="SUPFAM" id="SSF55781">
    <property type="entry name" value="GAF domain-like"/>
    <property type="match status" value="1"/>
</dbReference>
<keyword evidence="8 11" id="KW-1133">Transmembrane helix</keyword>
<evidence type="ECO:0000256" key="9">
    <source>
        <dbReference type="ARBA" id="ARBA00023012"/>
    </source>
</evidence>
<dbReference type="GO" id="GO:0005524">
    <property type="term" value="F:ATP binding"/>
    <property type="evidence" value="ECO:0007669"/>
    <property type="project" value="UniProtKB-KW"/>
</dbReference>
<keyword evidence="2" id="KW-1003">Cell membrane</keyword>
<dbReference type="InterPro" id="IPR010559">
    <property type="entry name" value="Sig_transdc_His_kin_internal"/>
</dbReference>
<dbReference type="Proteomes" id="UP000199236">
    <property type="component" value="Unassembled WGS sequence"/>
</dbReference>
<accession>A0A1I5NHT0</accession>
<keyword evidence="5" id="KW-0547">Nucleotide-binding</keyword>
<feature type="transmembrane region" description="Helical" evidence="11">
    <location>
        <begin position="165"/>
        <end position="191"/>
    </location>
</feature>
<evidence type="ECO:0000256" key="2">
    <source>
        <dbReference type="ARBA" id="ARBA00022475"/>
    </source>
</evidence>
<keyword evidence="7" id="KW-0067">ATP-binding</keyword>
<feature type="transmembrane region" description="Helical" evidence="11">
    <location>
        <begin position="138"/>
        <end position="159"/>
    </location>
</feature>
<evidence type="ECO:0000256" key="8">
    <source>
        <dbReference type="ARBA" id="ARBA00022989"/>
    </source>
</evidence>
<dbReference type="GO" id="GO:0005886">
    <property type="term" value="C:plasma membrane"/>
    <property type="evidence" value="ECO:0007669"/>
    <property type="project" value="UniProtKB-SubCell"/>
</dbReference>
<keyword evidence="10 11" id="KW-0472">Membrane</keyword>
<feature type="transmembrane region" description="Helical" evidence="11">
    <location>
        <begin position="71"/>
        <end position="93"/>
    </location>
</feature>
<dbReference type="OrthoDB" id="2514702at2"/>
<evidence type="ECO:0000313" key="13">
    <source>
        <dbReference type="EMBL" id="SFP20906.1"/>
    </source>
</evidence>
<dbReference type="InterPro" id="IPR003594">
    <property type="entry name" value="HATPase_dom"/>
</dbReference>
<dbReference type="Gene3D" id="3.30.565.10">
    <property type="entry name" value="Histidine kinase-like ATPase, C-terminal domain"/>
    <property type="match status" value="1"/>
</dbReference>
<reference evidence="13 14" key="1">
    <citation type="submission" date="2016-10" db="EMBL/GenBank/DDBJ databases">
        <authorList>
            <person name="de Groot N.N."/>
        </authorList>
    </citation>
    <scope>NUCLEOTIDE SEQUENCE [LARGE SCALE GENOMIC DNA]</scope>
    <source>
        <strain evidence="13 14">CGMCC 1.9157</strain>
    </source>
</reference>
<keyword evidence="3" id="KW-0808">Transferase</keyword>
<dbReference type="EMBL" id="FOVR01000031">
    <property type="protein sequence ID" value="SFP20906.1"/>
    <property type="molecule type" value="Genomic_DNA"/>
</dbReference>
<dbReference type="PROSITE" id="PS50109">
    <property type="entry name" value="HIS_KIN"/>
    <property type="match status" value="1"/>
</dbReference>
<evidence type="ECO:0000259" key="12">
    <source>
        <dbReference type="PROSITE" id="PS50109"/>
    </source>
</evidence>
<dbReference type="Pfam" id="PF07694">
    <property type="entry name" value="5TM-5TMR_LYT"/>
    <property type="match status" value="1"/>
</dbReference>
<feature type="domain" description="Histidine kinase" evidence="12">
    <location>
        <begin position="461"/>
        <end position="565"/>
    </location>
</feature>
<evidence type="ECO:0000256" key="10">
    <source>
        <dbReference type="ARBA" id="ARBA00023136"/>
    </source>
</evidence>
<keyword evidence="9" id="KW-0902">Two-component regulatory system</keyword>
<evidence type="ECO:0000256" key="7">
    <source>
        <dbReference type="ARBA" id="ARBA00022840"/>
    </source>
</evidence>
<dbReference type="InterPro" id="IPR050640">
    <property type="entry name" value="Bact_2-comp_sensor_kinase"/>
</dbReference>
<evidence type="ECO:0000256" key="11">
    <source>
        <dbReference type="SAM" id="Phobius"/>
    </source>
</evidence>
<evidence type="ECO:0000313" key="14">
    <source>
        <dbReference type="Proteomes" id="UP000199236"/>
    </source>
</evidence>
<dbReference type="GO" id="GO:0000155">
    <property type="term" value="F:phosphorelay sensor kinase activity"/>
    <property type="evidence" value="ECO:0007669"/>
    <property type="project" value="InterPro"/>
</dbReference>
<dbReference type="PANTHER" id="PTHR34220">
    <property type="entry name" value="SENSOR HISTIDINE KINASE YPDA"/>
    <property type="match status" value="1"/>
</dbReference>
<dbReference type="InterPro" id="IPR005467">
    <property type="entry name" value="His_kinase_dom"/>
</dbReference>
<organism evidence="13 14">
    <name type="scientific">Cohaesibacter marisflavi</name>
    <dbReference type="NCBI Taxonomy" id="655353"/>
    <lineage>
        <taxon>Bacteria</taxon>
        <taxon>Pseudomonadati</taxon>
        <taxon>Pseudomonadota</taxon>
        <taxon>Alphaproteobacteria</taxon>
        <taxon>Hyphomicrobiales</taxon>
        <taxon>Cohaesibacteraceae</taxon>
    </lineage>
</organism>
<dbReference type="Gene3D" id="1.10.1760.20">
    <property type="match status" value="1"/>
</dbReference>
<dbReference type="InterPro" id="IPR036890">
    <property type="entry name" value="HATPase_C_sf"/>
</dbReference>
<dbReference type="SUPFAM" id="SSF55874">
    <property type="entry name" value="ATPase domain of HSP90 chaperone/DNA topoisomerase II/histidine kinase"/>
    <property type="match status" value="1"/>
</dbReference>
<keyword evidence="6 13" id="KW-0418">Kinase</keyword>
<evidence type="ECO:0000256" key="1">
    <source>
        <dbReference type="ARBA" id="ARBA00004651"/>
    </source>
</evidence>
<protein>
    <submittedName>
        <fullName evidence="13">Two-component system, LytT family, sensor histidine kinase LytS</fullName>
    </submittedName>
</protein>
<feature type="transmembrane region" description="Helical" evidence="11">
    <location>
        <begin position="39"/>
        <end position="59"/>
    </location>
</feature>
<evidence type="ECO:0000256" key="5">
    <source>
        <dbReference type="ARBA" id="ARBA00022741"/>
    </source>
</evidence>
<evidence type="ECO:0000256" key="3">
    <source>
        <dbReference type="ARBA" id="ARBA00022679"/>
    </source>
</evidence>
<dbReference type="PANTHER" id="PTHR34220:SF7">
    <property type="entry name" value="SENSOR HISTIDINE KINASE YPDA"/>
    <property type="match status" value="1"/>
</dbReference>
<dbReference type="STRING" id="655353.SAMN04488056_1314"/>
<dbReference type="RefSeq" id="WP_090075758.1">
    <property type="nucleotide sequence ID" value="NZ_FOVR01000031.1"/>
</dbReference>
<keyword evidence="14" id="KW-1185">Reference proteome</keyword>
<evidence type="ECO:0000256" key="6">
    <source>
        <dbReference type="ARBA" id="ARBA00022777"/>
    </source>
</evidence>
<sequence>MSIVALMAFLLKQVALLVAGAFVLLTVSPVQEINFRQDSIFNRLFLILFFGFLGILGTYGGNEIFNSFANLRAMAVITAGLFGGPVVGLGAGLVAGGHRFLIDPWGFSALGCALATITEGFLAGWLQRHLKDRAMDWSVAFFLTIIGETMHMGMVLLLSRPFDDALALVRVIMLPMLIGNSLGTVLFVHILNSIKGLRERKASDHTQKIFEIANSTVSHLRSGLNGDSAQALARIILEKLPVAAVSVTNANTVIGHAGEGADHHLPGEPFVTKATFRVIKTGEPIFLKDPHLIGCSDPHCPFTSAIIVPLKKNDTIVGTLKFYGSAHLELNSVLFELAKGLTDLFSIQLELQDIQVKDRLLAHAEIRHLQAQINPHFLFNSLNTIASFCRTAPDRARDLILDLSLYMRKNLDSSRGFIRLSDELDQINSYLAIEKARFGERIQVKLDIEDGCEKWPIPSLIIQPLVENAVKHGLKERAGAGIVGLKIFQNHNQLHITVYDDGVGIPDNILVSLLEKRQIESHHEGIGLRNSNLRLEHIYGPEHGMQISTTPNKGTHISFSIPNRQELLPKAS</sequence>
<proteinExistence type="predicted"/>